<dbReference type="GO" id="GO:0098887">
    <property type="term" value="P:neurotransmitter receptor transport, endosome to postsynaptic membrane"/>
    <property type="evidence" value="ECO:0007669"/>
    <property type="project" value="TreeGrafter"/>
</dbReference>
<evidence type="ECO:0000256" key="1">
    <source>
        <dbReference type="SAM" id="Coils"/>
    </source>
</evidence>
<accession>A0AAV3Y5D2</accession>
<dbReference type="Proteomes" id="UP000735302">
    <property type="component" value="Unassembled WGS sequence"/>
</dbReference>
<dbReference type="PANTHER" id="PTHR18978">
    <property type="entry name" value="GRIP-1 ASSOCIATED PROTEIN 1"/>
    <property type="match status" value="1"/>
</dbReference>
<protein>
    <submittedName>
        <fullName evidence="2">Grip1-associated protein 1</fullName>
    </submittedName>
</protein>
<comment type="caution">
    <text evidence="2">The sequence shown here is derived from an EMBL/GenBank/DDBJ whole genome shotgun (WGS) entry which is preliminary data.</text>
</comment>
<dbReference type="GO" id="GO:0098978">
    <property type="term" value="C:glutamatergic synapse"/>
    <property type="evidence" value="ECO:0007669"/>
    <property type="project" value="TreeGrafter"/>
</dbReference>
<dbReference type="GO" id="GO:0099152">
    <property type="term" value="P:regulation of neurotransmitter receptor transport, endosome to postsynaptic membrane"/>
    <property type="evidence" value="ECO:0007669"/>
    <property type="project" value="TreeGrafter"/>
</dbReference>
<gene>
    <name evidence="2" type="ORF">PoB_000391300</name>
</gene>
<evidence type="ECO:0000313" key="3">
    <source>
        <dbReference type="Proteomes" id="UP000735302"/>
    </source>
</evidence>
<dbReference type="GO" id="GO:0098998">
    <property type="term" value="C:extrinsic component of postsynaptic early endosome membrane"/>
    <property type="evidence" value="ECO:0007669"/>
    <property type="project" value="TreeGrafter"/>
</dbReference>
<sequence>MLQLIELRTTNYELESKSKKLERDLTEANEKVNYLDREWSKAKQALNKSKKAKDVELLIQESDSLQRKLLSQEEEFRLQNQTLMAPYHEGRSKSSYKEDETDPDNIAVELIEALEDFGIGKVTHLRNEIYNTGQILTNLSKSIFIALPKKPGATGCELHTTTSLMSDIIKILLTIIMLRVKNKIKPEIAEEQCVFVEDKGTSNAIYILRTLIERTLEVQKDVYCVSFIIPKLSTK</sequence>
<reference evidence="2 3" key="1">
    <citation type="journal article" date="2021" name="Elife">
        <title>Chloroplast acquisition without the gene transfer in kleptoplastic sea slugs, Plakobranchus ocellatus.</title>
        <authorList>
            <person name="Maeda T."/>
            <person name="Takahashi S."/>
            <person name="Yoshida T."/>
            <person name="Shimamura S."/>
            <person name="Takaki Y."/>
            <person name="Nagai Y."/>
            <person name="Toyoda A."/>
            <person name="Suzuki Y."/>
            <person name="Arimoto A."/>
            <person name="Ishii H."/>
            <person name="Satoh N."/>
            <person name="Nishiyama T."/>
            <person name="Hasebe M."/>
            <person name="Maruyama T."/>
            <person name="Minagawa J."/>
            <person name="Obokata J."/>
            <person name="Shigenobu S."/>
        </authorList>
    </citation>
    <scope>NUCLEOTIDE SEQUENCE [LARGE SCALE GENOMIC DNA]</scope>
</reference>
<dbReference type="GO" id="GO:1905244">
    <property type="term" value="P:regulation of modification of synaptic structure"/>
    <property type="evidence" value="ECO:0007669"/>
    <property type="project" value="TreeGrafter"/>
</dbReference>
<dbReference type="EMBL" id="BLXT01000474">
    <property type="protein sequence ID" value="GFN77407.1"/>
    <property type="molecule type" value="Genomic_DNA"/>
</dbReference>
<dbReference type="PANTHER" id="PTHR18978:SF1">
    <property type="entry name" value="GRIP1-ASSOCIATED PROTEIN 1"/>
    <property type="match status" value="1"/>
</dbReference>
<evidence type="ECO:0000313" key="2">
    <source>
        <dbReference type="EMBL" id="GFN77407.1"/>
    </source>
</evidence>
<dbReference type="GO" id="GO:0099158">
    <property type="term" value="P:regulation of recycling endosome localization within postsynapse"/>
    <property type="evidence" value="ECO:0007669"/>
    <property type="project" value="TreeGrafter"/>
</dbReference>
<dbReference type="GO" id="GO:0098837">
    <property type="term" value="C:postsynaptic recycling endosome"/>
    <property type="evidence" value="ECO:0007669"/>
    <property type="project" value="TreeGrafter"/>
</dbReference>
<keyword evidence="1" id="KW-0175">Coiled coil</keyword>
<organism evidence="2 3">
    <name type="scientific">Plakobranchus ocellatus</name>
    <dbReference type="NCBI Taxonomy" id="259542"/>
    <lineage>
        <taxon>Eukaryota</taxon>
        <taxon>Metazoa</taxon>
        <taxon>Spiralia</taxon>
        <taxon>Lophotrochozoa</taxon>
        <taxon>Mollusca</taxon>
        <taxon>Gastropoda</taxon>
        <taxon>Heterobranchia</taxon>
        <taxon>Euthyneura</taxon>
        <taxon>Panpulmonata</taxon>
        <taxon>Sacoglossa</taxon>
        <taxon>Placobranchoidea</taxon>
        <taxon>Plakobranchidae</taxon>
        <taxon>Plakobranchus</taxon>
    </lineage>
</organism>
<proteinExistence type="predicted"/>
<feature type="coiled-coil region" evidence="1">
    <location>
        <begin position="4"/>
        <end position="75"/>
    </location>
</feature>
<dbReference type="AlphaFoldDB" id="A0AAV3Y5D2"/>
<dbReference type="InterPro" id="IPR026204">
    <property type="entry name" value="GRIPAP1"/>
</dbReference>
<keyword evidence="3" id="KW-1185">Reference proteome</keyword>
<name>A0AAV3Y5D2_9GAST</name>